<protein>
    <submittedName>
        <fullName evidence="6">Uncharacterized protein</fullName>
    </submittedName>
</protein>
<dbReference type="AlphaFoldDB" id="A0A0D7B7S5"/>
<dbReference type="OrthoDB" id="2015447at2759"/>
<comment type="cofactor">
    <cofactor evidence="1">
        <name>FAD</name>
        <dbReference type="ChEBI" id="CHEBI:57692"/>
    </cofactor>
</comment>
<evidence type="ECO:0000256" key="4">
    <source>
        <dbReference type="ARBA" id="ARBA00023002"/>
    </source>
</evidence>
<dbReference type="PANTHER" id="PTHR11530">
    <property type="entry name" value="D-AMINO ACID OXIDASE"/>
    <property type="match status" value="1"/>
</dbReference>
<reference evidence="6 7" key="1">
    <citation type="journal article" date="2015" name="Fungal Genet. Biol.">
        <title>Evolution of novel wood decay mechanisms in Agaricales revealed by the genome sequences of Fistulina hepatica and Cylindrobasidium torrendii.</title>
        <authorList>
            <person name="Floudas D."/>
            <person name="Held B.W."/>
            <person name="Riley R."/>
            <person name="Nagy L.G."/>
            <person name="Koehler G."/>
            <person name="Ransdell A.S."/>
            <person name="Younus H."/>
            <person name="Chow J."/>
            <person name="Chiniquy J."/>
            <person name="Lipzen A."/>
            <person name="Tritt A."/>
            <person name="Sun H."/>
            <person name="Haridas S."/>
            <person name="LaButti K."/>
            <person name="Ohm R.A."/>
            <person name="Kues U."/>
            <person name="Blanchette R.A."/>
            <person name="Grigoriev I.V."/>
            <person name="Minto R.E."/>
            <person name="Hibbett D.S."/>
        </authorList>
    </citation>
    <scope>NUCLEOTIDE SEQUENCE [LARGE SCALE GENOMIC DNA]</scope>
    <source>
        <strain evidence="6 7">FP15055 ss-10</strain>
    </source>
</reference>
<gene>
    <name evidence="6" type="ORF">CYLTODRAFT_456171</name>
</gene>
<dbReference type="GO" id="GO:0019478">
    <property type="term" value="P:D-amino acid catabolic process"/>
    <property type="evidence" value="ECO:0007669"/>
    <property type="project" value="TreeGrafter"/>
</dbReference>
<dbReference type="PANTHER" id="PTHR11530:SF11">
    <property type="entry name" value="D-ASPARTATE OXIDASE"/>
    <property type="match status" value="1"/>
</dbReference>
<dbReference type="GO" id="GO:0071949">
    <property type="term" value="F:FAD binding"/>
    <property type="evidence" value="ECO:0007669"/>
    <property type="project" value="InterPro"/>
</dbReference>
<accession>A0A0D7B7S5</accession>
<keyword evidence="2" id="KW-0285">Flavoprotein</keyword>
<dbReference type="EMBL" id="KN880584">
    <property type="protein sequence ID" value="KIY65596.1"/>
    <property type="molecule type" value="Genomic_DNA"/>
</dbReference>
<dbReference type="Gene3D" id="3.30.9.10">
    <property type="entry name" value="D-Amino Acid Oxidase, subunit A, domain 2"/>
    <property type="match status" value="1"/>
</dbReference>
<keyword evidence="7" id="KW-1185">Reference proteome</keyword>
<feature type="region of interest" description="Disordered" evidence="5">
    <location>
        <begin position="1"/>
        <end position="22"/>
    </location>
</feature>
<dbReference type="InterPro" id="IPR023209">
    <property type="entry name" value="DAO"/>
</dbReference>
<evidence type="ECO:0000256" key="5">
    <source>
        <dbReference type="SAM" id="MobiDB-lite"/>
    </source>
</evidence>
<feature type="compositionally biased region" description="Low complexity" evidence="5">
    <location>
        <begin position="1"/>
        <end position="11"/>
    </location>
</feature>
<evidence type="ECO:0000256" key="3">
    <source>
        <dbReference type="ARBA" id="ARBA00022827"/>
    </source>
</evidence>
<keyword evidence="3" id="KW-0274">FAD</keyword>
<sequence length="140" mass="15209">MGPLAAAESAGSKGGEGGSRTYIIPRKSGQVIIGGTREVNDWSEIPDPSTALDIKMRALDLFPELSPKYNAANSVPPKPEDLDSIVLADVVGLRPSRRDGLRLNRGEDMVLQDSRVVTTMDTRARDGWHPGDVLKTLSRW</sequence>
<name>A0A0D7B7S5_9AGAR</name>
<organism evidence="6 7">
    <name type="scientific">Cylindrobasidium torrendii FP15055 ss-10</name>
    <dbReference type="NCBI Taxonomy" id="1314674"/>
    <lineage>
        <taxon>Eukaryota</taxon>
        <taxon>Fungi</taxon>
        <taxon>Dikarya</taxon>
        <taxon>Basidiomycota</taxon>
        <taxon>Agaricomycotina</taxon>
        <taxon>Agaricomycetes</taxon>
        <taxon>Agaricomycetidae</taxon>
        <taxon>Agaricales</taxon>
        <taxon>Marasmiineae</taxon>
        <taxon>Physalacriaceae</taxon>
        <taxon>Cylindrobasidium</taxon>
    </lineage>
</organism>
<dbReference type="GO" id="GO:0003884">
    <property type="term" value="F:D-amino-acid oxidase activity"/>
    <property type="evidence" value="ECO:0007669"/>
    <property type="project" value="InterPro"/>
</dbReference>
<dbReference type="Proteomes" id="UP000054007">
    <property type="component" value="Unassembled WGS sequence"/>
</dbReference>
<evidence type="ECO:0000256" key="1">
    <source>
        <dbReference type="ARBA" id="ARBA00001974"/>
    </source>
</evidence>
<evidence type="ECO:0000256" key="2">
    <source>
        <dbReference type="ARBA" id="ARBA00022630"/>
    </source>
</evidence>
<keyword evidence="4" id="KW-0560">Oxidoreductase</keyword>
<dbReference type="GO" id="GO:0005737">
    <property type="term" value="C:cytoplasm"/>
    <property type="evidence" value="ECO:0007669"/>
    <property type="project" value="TreeGrafter"/>
</dbReference>
<dbReference type="STRING" id="1314674.A0A0D7B7S5"/>
<proteinExistence type="predicted"/>
<evidence type="ECO:0000313" key="7">
    <source>
        <dbReference type="Proteomes" id="UP000054007"/>
    </source>
</evidence>
<dbReference type="SUPFAM" id="SSF54373">
    <property type="entry name" value="FAD-linked reductases, C-terminal domain"/>
    <property type="match status" value="1"/>
</dbReference>
<evidence type="ECO:0000313" key="6">
    <source>
        <dbReference type="EMBL" id="KIY65596.1"/>
    </source>
</evidence>